<organism evidence="1 2">
    <name type="scientific">Dyella japonica A8</name>
    <dbReference type="NCBI Taxonomy" id="1217721"/>
    <lineage>
        <taxon>Bacteria</taxon>
        <taxon>Pseudomonadati</taxon>
        <taxon>Pseudomonadota</taxon>
        <taxon>Gammaproteobacteria</taxon>
        <taxon>Lysobacterales</taxon>
        <taxon>Rhodanobacteraceae</taxon>
        <taxon>Dyella</taxon>
    </lineage>
</organism>
<dbReference type="EMBL" id="CP008884">
    <property type="protein sequence ID" value="AIF46330.1"/>
    <property type="molecule type" value="Genomic_DNA"/>
</dbReference>
<dbReference type="RefSeq" id="WP_019464205.1">
    <property type="nucleotide sequence ID" value="NZ_ALOY01000113.1"/>
</dbReference>
<evidence type="ECO:0000313" key="1">
    <source>
        <dbReference type="EMBL" id="AIF46330.1"/>
    </source>
</evidence>
<dbReference type="PATRIC" id="fig|1217721.7.peg.671"/>
<dbReference type="OrthoDB" id="359260at2"/>
<protein>
    <submittedName>
        <fullName evidence="1">Uncharacterized protein</fullName>
    </submittedName>
</protein>
<accession>A0A075JXM0</accession>
<keyword evidence="2" id="KW-1185">Reference proteome</keyword>
<evidence type="ECO:0000313" key="2">
    <source>
        <dbReference type="Proteomes" id="UP000027987"/>
    </source>
</evidence>
<proteinExistence type="predicted"/>
<dbReference type="KEGG" id="dja:HY57_03200"/>
<dbReference type="STRING" id="1217721.HY57_03200"/>
<dbReference type="Proteomes" id="UP000027987">
    <property type="component" value="Chromosome"/>
</dbReference>
<gene>
    <name evidence="1" type="ORF">HY57_03200</name>
</gene>
<dbReference type="HOGENOM" id="CLU_1583407_0_0_6"/>
<dbReference type="AlphaFoldDB" id="A0A075JXM0"/>
<name>A0A075JXM0_9GAMM</name>
<sequence>MSSCQQCGKSILFGGQTLEGRRYCSAACARSHPLHQMADRVPADVLQRHVAEWRASACPKCKRKDGTIDVHEHHRVHSLVLMTQWNTRRSVCCRRCGRRDQLLSTLYCATLGWWGFPWGLLVTPIQIGRNIAGLCRRESGQPTAQFEQIVRRTIAKHYLDAQSQSQAPAPR</sequence>
<reference evidence="1 2" key="1">
    <citation type="submission" date="2014-07" db="EMBL/GenBank/DDBJ databases">
        <title>Complete Genome Sequence of Dyella japonica Strain A8 Isolated from Malaysian Tropical Soil.</title>
        <authorList>
            <person name="Hui R.K.H."/>
            <person name="Chen J.-W."/>
            <person name="Chan K.-G."/>
            <person name="Leung F.C.C."/>
        </authorList>
    </citation>
    <scope>NUCLEOTIDE SEQUENCE [LARGE SCALE GENOMIC DNA]</scope>
    <source>
        <strain evidence="1 2">A8</strain>
    </source>
</reference>